<dbReference type="InterPro" id="IPR055372">
    <property type="entry name" value="CBM96"/>
</dbReference>
<dbReference type="GO" id="GO:0005576">
    <property type="term" value="C:extracellular region"/>
    <property type="evidence" value="ECO:0007669"/>
    <property type="project" value="UniProtKB-SubCell"/>
</dbReference>
<keyword evidence="4" id="KW-1015">Disulfide bond</keyword>
<dbReference type="Pfam" id="PF13385">
    <property type="entry name" value="Laminin_G_3"/>
    <property type="match status" value="1"/>
</dbReference>
<evidence type="ECO:0000256" key="3">
    <source>
        <dbReference type="ARBA" id="ARBA00022729"/>
    </source>
</evidence>
<feature type="compositionally biased region" description="Polar residues" evidence="5">
    <location>
        <begin position="1723"/>
        <end position="1749"/>
    </location>
</feature>
<dbReference type="NCBIfam" id="TIGR03696">
    <property type="entry name" value="Rhs_assc_core"/>
    <property type="match status" value="1"/>
</dbReference>
<dbReference type="SUPFAM" id="SSF49899">
    <property type="entry name" value="Concanavalin A-like lectins/glucanases"/>
    <property type="match status" value="1"/>
</dbReference>
<dbReference type="SUPFAM" id="SSF56988">
    <property type="entry name" value="Anthrax protective antigen"/>
    <property type="match status" value="2"/>
</dbReference>
<comment type="subcellular location">
    <subcellularLocation>
        <location evidence="1">Secreted</location>
    </subcellularLocation>
</comment>
<dbReference type="Pfam" id="PF07691">
    <property type="entry name" value="PA14"/>
    <property type="match status" value="2"/>
</dbReference>
<evidence type="ECO:0000256" key="1">
    <source>
        <dbReference type="ARBA" id="ARBA00004613"/>
    </source>
</evidence>
<dbReference type="EMBL" id="JACHMH010000001">
    <property type="protein sequence ID" value="MBB4679916.1"/>
    <property type="molecule type" value="Genomic_DNA"/>
</dbReference>
<feature type="region of interest" description="Disordered" evidence="5">
    <location>
        <begin position="1723"/>
        <end position="1753"/>
    </location>
</feature>
<feature type="domain" description="PA14" evidence="6">
    <location>
        <begin position="748"/>
        <end position="897"/>
    </location>
</feature>
<feature type="region of interest" description="Disordered" evidence="5">
    <location>
        <begin position="10"/>
        <end position="92"/>
    </location>
</feature>
<evidence type="ECO:0000259" key="6">
    <source>
        <dbReference type="PROSITE" id="PS51820"/>
    </source>
</evidence>
<dbReference type="Proteomes" id="UP000533598">
    <property type="component" value="Unassembled WGS sequence"/>
</dbReference>
<feature type="compositionally biased region" description="Basic and acidic residues" evidence="5">
    <location>
        <begin position="1207"/>
        <end position="1218"/>
    </location>
</feature>
<dbReference type="Gene3D" id="2.60.120.200">
    <property type="match status" value="1"/>
</dbReference>
<evidence type="ECO:0000256" key="5">
    <source>
        <dbReference type="SAM" id="MobiDB-lite"/>
    </source>
</evidence>
<evidence type="ECO:0000256" key="2">
    <source>
        <dbReference type="ARBA" id="ARBA00022525"/>
    </source>
</evidence>
<dbReference type="InterPro" id="IPR050708">
    <property type="entry name" value="T6SS_VgrG/RHS"/>
</dbReference>
<reference evidence="7 8" key="1">
    <citation type="submission" date="2020-08" db="EMBL/GenBank/DDBJ databases">
        <title>Sequencing the genomes of 1000 actinobacteria strains.</title>
        <authorList>
            <person name="Klenk H.-P."/>
        </authorList>
    </citation>
    <scope>NUCLEOTIDE SEQUENCE [LARGE SCALE GENOMIC DNA]</scope>
    <source>
        <strain evidence="7 8">DSM 44230</strain>
    </source>
</reference>
<organism evidence="7 8">
    <name type="scientific">Crossiella cryophila</name>
    <dbReference type="NCBI Taxonomy" id="43355"/>
    <lineage>
        <taxon>Bacteria</taxon>
        <taxon>Bacillati</taxon>
        <taxon>Actinomycetota</taxon>
        <taxon>Actinomycetes</taxon>
        <taxon>Pseudonocardiales</taxon>
        <taxon>Pseudonocardiaceae</taxon>
        <taxon>Crossiella</taxon>
    </lineage>
</organism>
<evidence type="ECO:0000313" key="7">
    <source>
        <dbReference type="EMBL" id="MBB4679916.1"/>
    </source>
</evidence>
<proteinExistence type="predicted"/>
<dbReference type="InterPro" id="IPR013320">
    <property type="entry name" value="ConA-like_dom_sf"/>
</dbReference>
<dbReference type="SMART" id="SM00560">
    <property type="entry name" value="LamGL"/>
    <property type="match status" value="1"/>
</dbReference>
<dbReference type="InterPro" id="IPR037524">
    <property type="entry name" value="PA14/GLEYA"/>
</dbReference>
<comment type="caution">
    <text evidence="7">The sequence shown here is derived from an EMBL/GenBank/DDBJ whole genome shotgun (WGS) entry which is preliminary data.</text>
</comment>
<gene>
    <name evidence="7" type="ORF">HNR67_006034</name>
</gene>
<dbReference type="InterPro" id="IPR006558">
    <property type="entry name" value="LamG-like"/>
</dbReference>
<dbReference type="InterPro" id="IPR011658">
    <property type="entry name" value="PA14_dom"/>
</dbReference>
<evidence type="ECO:0000256" key="4">
    <source>
        <dbReference type="ARBA" id="ARBA00023157"/>
    </source>
</evidence>
<evidence type="ECO:0000313" key="8">
    <source>
        <dbReference type="Proteomes" id="UP000533598"/>
    </source>
</evidence>
<dbReference type="InterPro" id="IPR022385">
    <property type="entry name" value="Rhs_assc_core"/>
</dbReference>
<dbReference type="SMART" id="SM00758">
    <property type="entry name" value="PA14"/>
    <property type="match status" value="2"/>
</dbReference>
<dbReference type="RefSeq" id="WP_185005609.1">
    <property type="nucleotide sequence ID" value="NZ_BAAAUI010000017.1"/>
</dbReference>
<feature type="domain" description="PA14" evidence="6">
    <location>
        <begin position="1269"/>
        <end position="1500"/>
    </location>
</feature>
<feature type="region of interest" description="Disordered" evidence="5">
    <location>
        <begin position="1375"/>
        <end position="1409"/>
    </location>
</feature>
<dbReference type="PANTHER" id="PTHR32305:SF15">
    <property type="entry name" value="PROTEIN RHSA-RELATED"/>
    <property type="match status" value="1"/>
</dbReference>
<protein>
    <submittedName>
        <fullName evidence="7">RHS repeat-associated protein</fullName>
    </submittedName>
</protein>
<keyword evidence="3" id="KW-0732">Signal</keyword>
<name>A0A7W7CEY4_9PSEU</name>
<dbReference type="PROSITE" id="PS51820">
    <property type="entry name" value="PA14"/>
    <property type="match status" value="2"/>
</dbReference>
<feature type="region of interest" description="Disordered" evidence="5">
    <location>
        <begin position="1207"/>
        <end position="1231"/>
    </location>
</feature>
<feature type="compositionally biased region" description="Basic and acidic residues" evidence="5">
    <location>
        <begin position="83"/>
        <end position="92"/>
    </location>
</feature>
<dbReference type="PANTHER" id="PTHR32305">
    <property type="match status" value="1"/>
</dbReference>
<sequence length="2368" mass="255463">MLTTAALSLSVVSVPSASGRPPAPVKPRSYAEIPKLPSQAGDAVTPVNPAGDFSRRADAAAPTGRSAPLPSPAKPQRTGYVEGKSEVVERRPSATIYRNPDGTRTAKIFQGVVNAPEKNSGKLVPVDSTLEIKNGVVAPKVAAVPLELPDRTDPGAAITVGAPAAQARLELEGLRDQAAEVNGAVATYREVQPGVDLQLETTASGVKQTFVLHRAVKSPQWTFRLHLSAGQTPEARPDGSVLVKNAAGVVTFTVPAAVMWDAVRDKASGEWRKGPVRQRLEGDAKKGWRIVLAADAGWVNAPERKFPVHVDPGTFDQTSLDSYVSSEFPRNNYTVDHEPGNGYINKVGYWPGAGWNETYLWFDLGPMHGKQILGADLGVFWVHSNLSTPTNFRVRPIDSGWQHNTVTWNTKPALGRPELWGQGVGGSATAVGVTDWVREFTAGRWGYHGFALDAPDGQSAWKKLAASEANQQGGAPVLSIDYNDAPHQPTLSWPSPNDGATYHQTGFTFGVGVGDPNGDAQRVEFYLSESQDVIGKPIDAEGVDVPAGVNHAHSARVRQLDWNRQYFWQTRTTDGHADWVYSPVWSFRTTNQKPAVPGLTEPVDRAVVSTKQPVLNANPVTDPDGDQVQYEFSIATGEDGRSGLVALSGWLGTPQWTVPAGVLKDGVSYTWTVRARDVASKEETFYAASRKLRVDMRLGAQAPVPTDSSGPVTVNLSNGNVITKLTTPKMKTVGGDVGVEFTYNSQGTGESGLVGSYFTGDSTDGIKDTDVPVLVRTDPQVSFDWGLGSPYPAVIGDDGYRIRWQGYLKVPDTGKFFLGGVHDDGMRVWVNNQPLYDDWKNWYPPGSAPRLGAAGIQLEAGKSYPIRVEYREWNGGAHVQLWTQREGGHLIPVPSSWLSPVAPALPPGWSMSADFDGGGNGYTKAVLTESGVSLVDSTGASHAYARLSDGGYAPPAGEYGTLARDSAGKLTLLDGDGTTYVFSASGNLESVTSATDARKPAAATMQWTPVDAANPIARLTKITDPVSNRSLGLHYAGDSECADTQGWDPVPPGFVCGVTFPDGSKSRLFFHNGKVSGFVNPGEEWMHLSFHADHLLSTVRTPQALDWIRADLDKRNTNAVDYLVDYHHDQRMVKEIRSPEPSGFNQNPSRRIARGYGYYGADKATVVWLSGLPAGRWSRRVTYDKGGRMLTDTDATDRTTHYQWGEDDKELAKTDPGGRRSTTIYDDKGNPTLKFGPAPAHCYDESRYPTHPAPAGCDQMPLQETRYDGGHTGLSSAWWANSTMTGRTAAYSTAAPNTDWTTTPPAPGIDPNGAFSGRMTGLVKVADNGRYTFQTTENDATDGARVYIDDNLVLDRTYAPTVLEKKPVGYWRLGDGDDTVRDASGNGRDGRYEDNPGRNAEGALPDDGNRGVNFTNGRALIADHDALDITGPLTISMWVKPYRNDAGGGWHELISKFRENDSMPYELAITPDGRLHFRQIGLTGGWQDRLSDKQIANESWNHVVVTRDDRNKVTFYINGQKSGEATFEHPAAANSVPLAIGRRPVGGSTRSIVDEVAIFNTALGERDIARQVGAAGPVNAERRAIDLSPGQHRFRVDYLQHGLTGNQTRATRGINLRWQRQGGALVEVPAGELRPDYGLATTVLDYESDGVPGRETQTHHGGAAGEIDPAYGLTLASTADPKGLNLGTRTGYEKPGEGFLRKTAKTMPTGAKTTYSYYGNTETRDNPCTPQSDPVSQSGLARTTTSATPGTGEARTVEEVHDVMGRVIAKAISGAWQCFSYDGRGRVTEHKFPGTPARTVRHDHAVGGDALTTSISDESGVVSTTVDLLGRTVAYVDVHGIRTETGYDHPGRAVWEKVILPHAADPPQFTTFSHDHAGRMTESKLGDTVLVKTGFDAAGELATATYANGTQLKAATRDRGGRLVGLTWKLSDGKEIASTVKRTSAGTVIDESLGGVDPRPDGPNYSYDPTGRLQEAWVAGHKYRYDYTSDSHAECPSGTQANAGRNTNRMWLHDQTAAGTATTAYCYDAADRITRTIGANALTGFSYDSRGNTTGFTSGPATTVLGWDGADRNISARTTGPDPAEVSYIRDATDRIVQRTAVNSSENGVVRQGHTADGDTSEITLGPDKRLISRSIALPGGVLHTLKGGAASTWDHPSVRGDISLTTGVDGKQVGELRTYTPFGEPVKADGVVAPDNVPDNQPGQMDYGWLGQHQRPYEHAGALAVVQMGARPYLPVLGRFLSVDPVEGGSANDYDYTAADPINKLDLDGKFWWVVARLAFQVVVVAGRLLARKIAASASRAVARYAVANYLAKHYIRGMAVNIYRNLINSFYRSDRHENSRALAEGLWDYSKSVAKWLGCAKFGWCF</sequence>
<dbReference type="Gene3D" id="2.180.10.10">
    <property type="entry name" value="RHS repeat-associated core"/>
    <property type="match status" value="1"/>
</dbReference>
<dbReference type="Gene3D" id="3.90.182.10">
    <property type="entry name" value="Toxin - Anthrax Protective Antigen,domain 1"/>
    <property type="match status" value="2"/>
</dbReference>
<accession>A0A7W7CEY4</accession>
<dbReference type="NCBIfam" id="NF033679">
    <property type="entry name" value="DNRLRE_dom"/>
    <property type="match status" value="1"/>
</dbReference>
<dbReference type="Pfam" id="PF24517">
    <property type="entry name" value="CBM96"/>
    <property type="match status" value="1"/>
</dbReference>
<keyword evidence="2" id="KW-0964">Secreted</keyword>
<keyword evidence="8" id="KW-1185">Reference proteome</keyword>